<keyword evidence="3" id="KW-0804">Transcription</keyword>
<dbReference type="Proteomes" id="UP000254051">
    <property type="component" value="Unassembled WGS sequence"/>
</dbReference>
<dbReference type="InterPro" id="IPR000843">
    <property type="entry name" value="HTH_LacI"/>
</dbReference>
<reference evidence="7" key="1">
    <citation type="submission" date="2017-07" db="EMBL/GenBank/DDBJ databases">
        <authorList>
            <person name="Varghese N."/>
            <person name="Submissions S."/>
        </authorList>
    </citation>
    <scope>NUCLEOTIDE SEQUENCE [LARGE SCALE GENOMIC DNA]</scope>
    <source>
        <strain evidence="7">NLAE-zl-C134</strain>
    </source>
</reference>
<sequence>MKQKGISIKDIAEKAGVSVATVSRVINKNGRFSKQTEQRVLNIIEEYDYRPNELARGLRVDKAQVVGVIVPDITNEFFAYIAREIESELLKNGYMAVICDTNEKLELEKQYIEMLKSMRVGGIIYISGDQKVDRVENIPAVYIDRQPAFVENKEGSSFIGSDNYQGAYMATKHLIEAGRKKIALVLHDKTIATQERRANGYKQALRDHGIEFDEQRVVKVNSVDMDSGYAITKEIWESSVEIDSVFYVSDILAIGALRYFSENAIRVPEDVSIIGFDDIPLSSKVTPALTTMRQSFIEFGKIAADSIMKMMNGDMDYRKYILAVELIERNTV</sequence>
<gene>
    <name evidence="6" type="ORF">SAMN05216529_101266</name>
</gene>
<dbReference type="Gene3D" id="1.10.260.40">
    <property type="entry name" value="lambda repressor-like DNA-binding domains"/>
    <property type="match status" value="1"/>
</dbReference>
<keyword evidence="7" id="KW-1185">Reference proteome</keyword>
<dbReference type="CDD" id="cd06291">
    <property type="entry name" value="PBP1_Qymf-like"/>
    <property type="match status" value="1"/>
</dbReference>
<dbReference type="OrthoDB" id="9784962at2"/>
<dbReference type="GO" id="GO:0000976">
    <property type="term" value="F:transcription cis-regulatory region binding"/>
    <property type="evidence" value="ECO:0007669"/>
    <property type="project" value="TreeGrafter"/>
</dbReference>
<dbReference type="Gene3D" id="3.40.50.2300">
    <property type="match status" value="2"/>
</dbReference>
<dbReference type="PROSITE" id="PS50932">
    <property type="entry name" value="HTH_LACI_2"/>
    <property type="match status" value="1"/>
</dbReference>
<evidence type="ECO:0000259" key="5">
    <source>
        <dbReference type="PROSITE" id="PS50943"/>
    </source>
</evidence>
<dbReference type="Pfam" id="PF13377">
    <property type="entry name" value="Peripla_BP_3"/>
    <property type="match status" value="1"/>
</dbReference>
<dbReference type="SMART" id="SM00354">
    <property type="entry name" value="HTH_LACI"/>
    <property type="match status" value="1"/>
</dbReference>
<evidence type="ECO:0000313" key="7">
    <source>
        <dbReference type="Proteomes" id="UP000254051"/>
    </source>
</evidence>
<proteinExistence type="predicted"/>
<evidence type="ECO:0000259" key="4">
    <source>
        <dbReference type="PROSITE" id="PS50932"/>
    </source>
</evidence>
<evidence type="ECO:0000256" key="1">
    <source>
        <dbReference type="ARBA" id="ARBA00023015"/>
    </source>
</evidence>
<dbReference type="PRINTS" id="PR00036">
    <property type="entry name" value="HTHLACI"/>
</dbReference>
<accession>A0A316APT1</accession>
<dbReference type="PANTHER" id="PTHR30146:SF109">
    <property type="entry name" value="HTH-TYPE TRANSCRIPTIONAL REGULATOR GALS"/>
    <property type="match status" value="1"/>
</dbReference>
<feature type="domain" description="HTH lacI-type" evidence="4">
    <location>
        <begin position="6"/>
        <end position="60"/>
    </location>
</feature>
<dbReference type="InterPro" id="IPR028082">
    <property type="entry name" value="Peripla_BP_I"/>
</dbReference>
<dbReference type="SUPFAM" id="SSF53822">
    <property type="entry name" value="Periplasmic binding protein-like I"/>
    <property type="match status" value="1"/>
</dbReference>
<dbReference type="InterPro" id="IPR001387">
    <property type="entry name" value="Cro/C1-type_HTH"/>
</dbReference>
<evidence type="ECO:0000256" key="2">
    <source>
        <dbReference type="ARBA" id="ARBA00023125"/>
    </source>
</evidence>
<protein>
    <submittedName>
        <fullName evidence="6">Transcriptional regulator, LacI family</fullName>
    </submittedName>
</protein>
<name>A0A316APT1_9FIRM</name>
<dbReference type="Pfam" id="PF00356">
    <property type="entry name" value="LacI"/>
    <property type="match status" value="1"/>
</dbReference>
<dbReference type="SUPFAM" id="SSF47413">
    <property type="entry name" value="lambda repressor-like DNA-binding domains"/>
    <property type="match status" value="1"/>
</dbReference>
<organism evidence="6 7">
    <name type="scientific">Faecalicatena contorta</name>
    <dbReference type="NCBI Taxonomy" id="39482"/>
    <lineage>
        <taxon>Bacteria</taxon>
        <taxon>Bacillati</taxon>
        <taxon>Bacillota</taxon>
        <taxon>Clostridia</taxon>
        <taxon>Lachnospirales</taxon>
        <taxon>Lachnospiraceae</taxon>
        <taxon>Faecalicatena</taxon>
    </lineage>
</organism>
<keyword evidence="2" id="KW-0238">DNA-binding</keyword>
<dbReference type="PROSITE" id="PS00356">
    <property type="entry name" value="HTH_LACI_1"/>
    <property type="match status" value="1"/>
</dbReference>
<dbReference type="EMBL" id="UHJJ01000001">
    <property type="protein sequence ID" value="SUQ12375.1"/>
    <property type="molecule type" value="Genomic_DNA"/>
</dbReference>
<evidence type="ECO:0000256" key="3">
    <source>
        <dbReference type="ARBA" id="ARBA00023163"/>
    </source>
</evidence>
<dbReference type="CDD" id="cd01392">
    <property type="entry name" value="HTH_LacI"/>
    <property type="match status" value="1"/>
</dbReference>
<dbReference type="InterPro" id="IPR046335">
    <property type="entry name" value="LacI/GalR-like_sensor"/>
</dbReference>
<feature type="domain" description="HTH cro/C1-type" evidence="5">
    <location>
        <begin position="2"/>
        <end position="50"/>
    </location>
</feature>
<dbReference type="GO" id="GO:0003700">
    <property type="term" value="F:DNA-binding transcription factor activity"/>
    <property type="evidence" value="ECO:0007669"/>
    <property type="project" value="TreeGrafter"/>
</dbReference>
<evidence type="ECO:0000313" key="6">
    <source>
        <dbReference type="EMBL" id="SUQ12375.1"/>
    </source>
</evidence>
<dbReference type="PROSITE" id="PS50943">
    <property type="entry name" value="HTH_CROC1"/>
    <property type="match status" value="1"/>
</dbReference>
<dbReference type="AlphaFoldDB" id="A0A316APT1"/>
<keyword evidence="1" id="KW-0805">Transcription regulation</keyword>
<dbReference type="InterPro" id="IPR010982">
    <property type="entry name" value="Lambda_DNA-bd_dom_sf"/>
</dbReference>
<dbReference type="PANTHER" id="PTHR30146">
    <property type="entry name" value="LACI-RELATED TRANSCRIPTIONAL REPRESSOR"/>
    <property type="match status" value="1"/>
</dbReference>
<dbReference type="RefSeq" id="WP_109708399.1">
    <property type="nucleotide sequence ID" value="NZ_QGDS01000001.1"/>
</dbReference>